<feature type="region of interest" description="Disordered" evidence="1">
    <location>
        <begin position="33"/>
        <end position="55"/>
    </location>
</feature>
<protein>
    <submittedName>
        <fullName evidence="3">Uncharacterized protein</fullName>
    </submittedName>
</protein>
<feature type="region of interest" description="Disordered" evidence="1">
    <location>
        <begin position="276"/>
        <end position="357"/>
    </location>
</feature>
<keyword evidence="2" id="KW-0812">Transmembrane</keyword>
<evidence type="ECO:0000256" key="1">
    <source>
        <dbReference type="SAM" id="MobiDB-lite"/>
    </source>
</evidence>
<accession>E1ZAE5</accession>
<reference evidence="3 4" key="1">
    <citation type="journal article" date="2010" name="Plant Cell">
        <title>The Chlorella variabilis NC64A genome reveals adaptation to photosymbiosis, coevolution with viruses, and cryptic sex.</title>
        <authorList>
            <person name="Blanc G."/>
            <person name="Duncan G."/>
            <person name="Agarkova I."/>
            <person name="Borodovsky M."/>
            <person name="Gurnon J."/>
            <person name="Kuo A."/>
            <person name="Lindquist E."/>
            <person name="Lucas S."/>
            <person name="Pangilinan J."/>
            <person name="Polle J."/>
            <person name="Salamov A."/>
            <person name="Terry A."/>
            <person name="Yamada T."/>
            <person name="Dunigan D.D."/>
            <person name="Grigoriev I.V."/>
            <person name="Claverie J.M."/>
            <person name="Van Etten J.L."/>
        </authorList>
    </citation>
    <scope>NUCLEOTIDE SEQUENCE [LARGE SCALE GENOMIC DNA]</scope>
    <source>
        <strain evidence="3 4">NC64A</strain>
    </source>
</reference>
<dbReference type="Proteomes" id="UP000008141">
    <property type="component" value="Unassembled WGS sequence"/>
</dbReference>
<dbReference type="RefSeq" id="XP_005849348.1">
    <property type="nucleotide sequence ID" value="XM_005849286.1"/>
</dbReference>
<sequence length="516" mass="53232">MLCRLEEHPALPVASGAEAAPDQLYEEELHQRGPLTPQQGSPAARAGPSPSATRVELPCGSTICLPLDHDGSAPRVVHHACKLLLRSPQDQVVLLHVAQKGHPQGSGTLSQRISGTSSAGTLSLGDSEHHVTAPAGSWATPVAAPPAPPEAGGEPGSRLASSSGLGGLGSPAGGSLDAGSQWGSGGSFSQLRSPRHHQRDEGCTELLERCRQQLLAESKRVHPSNVSLQLMLARRSPEKAILAIEVDAVLSAAGISDDREGMAAIARASNAKLAASHDRLAAHSRGDGGMAEQAAQHEPQGLQSGTSLAPHSVQQLCRRSGPRRCLGASTGGSSDGGSPPEPPMAGEPEPGGGTGVPLAQRAATLVATLAHSLAAAIDMAPAVLPWVLPWVLAIYVWQALAGPLAAKPAVLLGAAVVLLGALLLAAMLWIMWATFGVLQRSLTFDAAFAAQVAALQASSPLEAAREAVAEQVYSRQTRFRQEAWEAWSAKFKYSKLVGDLTDRGGSGGSGTATWRS</sequence>
<dbReference type="EMBL" id="GL433840">
    <property type="protein sequence ID" value="EFN57246.1"/>
    <property type="molecule type" value="Genomic_DNA"/>
</dbReference>
<proteinExistence type="predicted"/>
<organism evidence="4">
    <name type="scientific">Chlorella variabilis</name>
    <name type="common">Green alga</name>
    <dbReference type="NCBI Taxonomy" id="554065"/>
    <lineage>
        <taxon>Eukaryota</taxon>
        <taxon>Viridiplantae</taxon>
        <taxon>Chlorophyta</taxon>
        <taxon>core chlorophytes</taxon>
        <taxon>Trebouxiophyceae</taxon>
        <taxon>Chlorellales</taxon>
        <taxon>Chlorellaceae</taxon>
        <taxon>Chlorella clade</taxon>
        <taxon>Chlorella</taxon>
    </lineage>
</organism>
<dbReference type="AlphaFoldDB" id="E1ZAE5"/>
<feature type="transmembrane region" description="Helical" evidence="2">
    <location>
        <begin position="379"/>
        <end position="397"/>
    </location>
</feature>
<keyword evidence="4" id="KW-1185">Reference proteome</keyword>
<dbReference type="GeneID" id="17356734"/>
<name>E1ZAE5_CHLVA</name>
<keyword evidence="2" id="KW-1133">Transmembrane helix</keyword>
<dbReference type="InParanoid" id="E1ZAE5"/>
<keyword evidence="2" id="KW-0472">Membrane</keyword>
<gene>
    <name evidence="3" type="ORF">CHLNCDRAFT_143768</name>
</gene>
<dbReference type="KEGG" id="cvr:CHLNCDRAFT_143768"/>
<feature type="compositionally biased region" description="Polar residues" evidence="1">
    <location>
        <begin position="301"/>
        <end position="317"/>
    </location>
</feature>
<feature type="region of interest" description="Disordered" evidence="1">
    <location>
        <begin position="101"/>
        <end position="200"/>
    </location>
</feature>
<feature type="compositionally biased region" description="Low complexity" evidence="1">
    <location>
        <begin position="40"/>
        <end position="52"/>
    </location>
</feature>
<feature type="transmembrane region" description="Helical" evidence="2">
    <location>
        <begin position="409"/>
        <end position="432"/>
    </location>
</feature>
<evidence type="ECO:0000313" key="3">
    <source>
        <dbReference type="EMBL" id="EFN57246.1"/>
    </source>
</evidence>
<feature type="compositionally biased region" description="Low complexity" evidence="1">
    <location>
        <begin position="114"/>
        <end position="125"/>
    </location>
</feature>
<evidence type="ECO:0000256" key="2">
    <source>
        <dbReference type="SAM" id="Phobius"/>
    </source>
</evidence>
<feature type="compositionally biased region" description="Low complexity" evidence="1">
    <location>
        <begin position="150"/>
        <end position="163"/>
    </location>
</feature>
<feature type="compositionally biased region" description="Basic and acidic residues" evidence="1">
    <location>
        <begin position="276"/>
        <end position="286"/>
    </location>
</feature>
<evidence type="ECO:0000313" key="4">
    <source>
        <dbReference type="Proteomes" id="UP000008141"/>
    </source>
</evidence>